<accession>A0A1J6KGJ1</accession>
<dbReference type="OrthoDB" id="1294820at2759"/>
<sequence>MVESTTMATKLEEQLVNMEEEKGDEKPRELFFAELNLVLILSFLSLSSEERNFEKLEIDNDKDHQEDNIVSKVNFRKRGMNNYRTTEPQVPRFQTKIRDCGHCRRM</sequence>
<dbReference type="OMA" id="DNDKDHQ"/>
<name>A0A1J6KGJ1_NICAT</name>
<dbReference type="Proteomes" id="UP000187609">
    <property type="component" value="Unassembled WGS sequence"/>
</dbReference>
<dbReference type="Gramene" id="OIT27788">
    <property type="protein sequence ID" value="OIT27788"/>
    <property type="gene ID" value="A4A49_24620"/>
</dbReference>
<comment type="caution">
    <text evidence="1">The sequence shown here is derived from an EMBL/GenBank/DDBJ whole genome shotgun (WGS) entry which is preliminary data.</text>
</comment>
<dbReference type="EMBL" id="MJEQ01002277">
    <property type="protein sequence ID" value="OIT27788.1"/>
    <property type="molecule type" value="Genomic_DNA"/>
</dbReference>
<gene>
    <name evidence="1" type="ORF">A4A49_24620</name>
</gene>
<keyword evidence="2" id="KW-1185">Reference proteome</keyword>
<dbReference type="AlphaFoldDB" id="A0A1J6KGJ1"/>
<proteinExistence type="predicted"/>
<reference evidence="1" key="1">
    <citation type="submission" date="2016-11" db="EMBL/GenBank/DDBJ databases">
        <title>The genome of Nicotiana attenuata.</title>
        <authorList>
            <person name="Xu S."/>
            <person name="Brockmoeller T."/>
            <person name="Gaquerel E."/>
            <person name="Navarro A."/>
            <person name="Kuhl H."/>
            <person name="Gase K."/>
            <person name="Ling Z."/>
            <person name="Zhou W."/>
            <person name="Kreitzer C."/>
            <person name="Stanke M."/>
            <person name="Tang H."/>
            <person name="Lyons E."/>
            <person name="Pandey P."/>
            <person name="Pandey S.P."/>
            <person name="Timmermann B."/>
            <person name="Baldwin I.T."/>
        </authorList>
    </citation>
    <scope>NUCLEOTIDE SEQUENCE [LARGE SCALE GENOMIC DNA]</scope>
    <source>
        <strain evidence="1">UT</strain>
    </source>
</reference>
<dbReference type="KEGG" id="nau:109213484"/>
<evidence type="ECO:0000313" key="1">
    <source>
        <dbReference type="EMBL" id="OIT27788.1"/>
    </source>
</evidence>
<protein>
    <submittedName>
        <fullName evidence="1">Uncharacterized protein</fullName>
    </submittedName>
</protein>
<dbReference type="SMR" id="A0A1J6KGJ1"/>
<evidence type="ECO:0000313" key="2">
    <source>
        <dbReference type="Proteomes" id="UP000187609"/>
    </source>
</evidence>
<organism evidence="1 2">
    <name type="scientific">Nicotiana attenuata</name>
    <name type="common">Coyote tobacco</name>
    <dbReference type="NCBI Taxonomy" id="49451"/>
    <lineage>
        <taxon>Eukaryota</taxon>
        <taxon>Viridiplantae</taxon>
        <taxon>Streptophyta</taxon>
        <taxon>Embryophyta</taxon>
        <taxon>Tracheophyta</taxon>
        <taxon>Spermatophyta</taxon>
        <taxon>Magnoliopsida</taxon>
        <taxon>eudicotyledons</taxon>
        <taxon>Gunneridae</taxon>
        <taxon>Pentapetalae</taxon>
        <taxon>asterids</taxon>
        <taxon>lamiids</taxon>
        <taxon>Solanales</taxon>
        <taxon>Solanaceae</taxon>
        <taxon>Nicotianoideae</taxon>
        <taxon>Nicotianeae</taxon>
        <taxon>Nicotiana</taxon>
    </lineage>
</organism>